<proteinExistence type="predicted"/>
<keyword evidence="3" id="KW-1185">Reference proteome</keyword>
<dbReference type="Proteomes" id="UP001500427">
    <property type="component" value="Unassembled WGS sequence"/>
</dbReference>
<dbReference type="InterPro" id="IPR028994">
    <property type="entry name" value="Integrin_alpha_N"/>
</dbReference>
<accession>A0ABP9J803</accession>
<dbReference type="SUPFAM" id="SSF69318">
    <property type="entry name" value="Integrin alpha N-terminal domain"/>
    <property type="match status" value="1"/>
</dbReference>
<sequence length="588" mass="63052">MHVGTRDRTTARHRRRRGIGLATVTALLASFGAGTAGAAGAAPTAEAPPLVGSVRLEGTPGIGGTLRAVVDPPSAPDRYYGYAWMDGDQVVSTGDRSMEVSWRDFGSSLSVRVTTYDDDGRPQTVESGRTAPISAIVGTSPPTLSASPTAVTVAGTPPVPSTSVPTRHGDVSIERVWLRDGTPIAGSGQTESHTWIRDDSRHRLSFRLTARQASTGLKASVASPSTPVVGSISILPFRLSPTTVKAGGSIEFIRPLQTYTSYPPVDQWCDPRDSWYRDGQLIPGEWRNSKTIWTTDGGARFSASHRVTCTSRTGITFTPATRTSTNSVLVSGRPYTMTPTNNDGFRDIIARRAHQPHYLGFTARRYPGIALYDFFYYTDLLEFDAMSRVVSGGDLNGDGIGDALAQTRSGDLYAYDVNGTVERLWKVGTGWGSMSTLLLAGDLDGNHVGDILARRARDGALVLYSSTGVSVRQGRVVGSGFKTARMLAVSPDATGDAVPDLFALWPDGKLRMYAGRGNGGFKPGVVVGWSGWNSIDHFTDGGDADRDGKADFYAVDRTDRTWVYYGKGNGTLGRREQIGRGWAFTAFG</sequence>
<evidence type="ECO:0000256" key="1">
    <source>
        <dbReference type="SAM" id="SignalP"/>
    </source>
</evidence>
<evidence type="ECO:0008006" key="4">
    <source>
        <dbReference type="Google" id="ProtNLM"/>
    </source>
</evidence>
<organism evidence="2 3">
    <name type="scientific">Terrabacter aeriphilus</name>
    <dbReference type="NCBI Taxonomy" id="515662"/>
    <lineage>
        <taxon>Bacteria</taxon>
        <taxon>Bacillati</taxon>
        <taxon>Actinomycetota</taxon>
        <taxon>Actinomycetes</taxon>
        <taxon>Micrococcales</taxon>
        <taxon>Intrasporangiaceae</taxon>
        <taxon>Terrabacter</taxon>
    </lineage>
</organism>
<keyword evidence="1" id="KW-0732">Signal</keyword>
<evidence type="ECO:0000313" key="3">
    <source>
        <dbReference type="Proteomes" id="UP001500427"/>
    </source>
</evidence>
<dbReference type="PANTHER" id="PTHR44103">
    <property type="entry name" value="PROPROTEIN CONVERTASE P"/>
    <property type="match status" value="1"/>
</dbReference>
<protein>
    <recommendedName>
        <fullName evidence="4">Repeat domain-containing protein</fullName>
    </recommendedName>
</protein>
<reference evidence="3" key="1">
    <citation type="journal article" date="2019" name="Int. J. Syst. Evol. Microbiol.">
        <title>The Global Catalogue of Microorganisms (GCM) 10K type strain sequencing project: providing services to taxonomists for standard genome sequencing and annotation.</title>
        <authorList>
            <consortium name="The Broad Institute Genomics Platform"/>
            <consortium name="The Broad Institute Genome Sequencing Center for Infectious Disease"/>
            <person name="Wu L."/>
            <person name="Ma J."/>
        </authorList>
    </citation>
    <scope>NUCLEOTIDE SEQUENCE [LARGE SCALE GENOMIC DNA]</scope>
    <source>
        <strain evidence="3">JCM 17687</strain>
    </source>
</reference>
<evidence type="ECO:0000313" key="2">
    <source>
        <dbReference type="EMBL" id="GAA5023373.1"/>
    </source>
</evidence>
<gene>
    <name evidence="2" type="ORF">GCM10023258_14640</name>
</gene>
<dbReference type="PANTHER" id="PTHR44103:SF1">
    <property type="entry name" value="PROPROTEIN CONVERTASE P"/>
    <property type="match status" value="1"/>
</dbReference>
<feature type="chain" id="PRO_5047280483" description="Repeat domain-containing protein" evidence="1">
    <location>
        <begin position="42"/>
        <end position="588"/>
    </location>
</feature>
<comment type="caution">
    <text evidence="2">The sequence shown here is derived from an EMBL/GenBank/DDBJ whole genome shotgun (WGS) entry which is preliminary data.</text>
</comment>
<name>A0ABP9J803_9MICO</name>
<feature type="signal peptide" evidence="1">
    <location>
        <begin position="1"/>
        <end position="41"/>
    </location>
</feature>
<dbReference type="EMBL" id="BAABIW010000010">
    <property type="protein sequence ID" value="GAA5023373.1"/>
    <property type="molecule type" value="Genomic_DNA"/>
</dbReference>